<protein>
    <submittedName>
        <fullName evidence="2">Cupin domain-containing protein</fullName>
    </submittedName>
</protein>
<evidence type="ECO:0000259" key="1">
    <source>
        <dbReference type="Pfam" id="PF07883"/>
    </source>
</evidence>
<keyword evidence="3" id="KW-1185">Reference proteome</keyword>
<dbReference type="CDD" id="cd06981">
    <property type="entry name" value="cupin_reut_a1446"/>
    <property type="match status" value="1"/>
</dbReference>
<dbReference type="InterPro" id="IPR013096">
    <property type="entry name" value="Cupin_2"/>
</dbReference>
<accession>A0A5C8PCQ4</accession>
<dbReference type="EMBL" id="VDUZ01000048">
    <property type="protein sequence ID" value="TXL71131.1"/>
    <property type="molecule type" value="Genomic_DNA"/>
</dbReference>
<evidence type="ECO:0000313" key="3">
    <source>
        <dbReference type="Proteomes" id="UP000321638"/>
    </source>
</evidence>
<dbReference type="Gene3D" id="2.60.120.10">
    <property type="entry name" value="Jelly Rolls"/>
    <property type="match status" value="1"/>
</dbReference>
<dbReference type="Pfam" id="PF07883">
    <property type="entry name" value="Cupin_2"/>
    <property type="match status" value="1"/>
</dbReference>
<evidence type="ECO:0000313" key="2">
    <source>
        <dbReference type="EMBL" id="TXL71131.1"/>
    </source>
</evidence>
<dbReference type="RefSeq" id="WP_147850979.1">
    <property type="nucleotide sequence ID" value="NZ_VDUZ01000048.1"/>
</dbReference>
<dbReference type="Proteomes" id="UP000321638">
    <property type="component" value="Unassembled WGS sequence"/>
</dbReference>
<reference evidence="2 3" key="1">
    <citation type="submission" date="2019-06" db="EMBL/GenBank/DDBJ databases">
        <title>New taxonomy in bacterial strain CC-CFT640, isolated from vineyard.</title>
        <authorList>
            <person name="Lin S.-Y."/>
            <person name="Tsai C.-F."/>
            <person name="Young C.-C."/>
        </authorList>
    </citation>
    <scope>NUCLEOTIDE SEQUENCE [LARGE SCALE GENOMIC DNA]</scope>
    <source>
        <strain evidence="2 3">CC-CFT640</strain>
    </source>
</reference>
<dbReference type="AlphaFoldDB" id="A0A5C8PCQ4"/>
<feature type="domain" description="Cupin type-2" evidence="1">
    <location>
        <begin position="49"/>
        <end position="104"/>
    </location>
</feature>
<proteinExistence type="predicted"/>
<gene>
    <name evidence="2" type="ORF">FHP25_31505</name>
</gene>
<organism evidence="2 3">
    <name type="scientific">Vineibacter terrae</name>
    <dbReference type="NCBI Taxonomy" id="2586908"/>
    <lineage>
        <taxon>Bacteria</taxon>
        <taxon>Pseudomonadati</taxon>
        <taxon>Pseudomonadota</taxon>
        <taxon>Alphaproteobacteria</taxon>
        <taxon>Hyphomicrobiales</taxon>
        <taxon>Vineibacter</taxon>
    </lineage>
</organism>
<dbReference type="SUPFAM" id="SSF51182">
    <property type="entry name" value="RmlC-like cupins"/>
    <property type="match status" value="1"/>
</dbReference>
<dbReference type="OrthoDB" id="9798585at2"/>
<name>A0A5C8PCQ4_9HYPH</name>
<sequence>MSGAGNILADLAPDPAAERFEVLLSRPGVRVERIVSCGQASPPGFWYDQPQGEWVLLLRGAAGLQLEDEPAPRRLEPGDYLWIEPHRRHRVAWTQAGAATLWLAIHVEAAAPPI</sequence>
<dbReference type="InterPro" id="IPR011051">
    <property type="entry name" value="RmlC_Cupin_sf"/>
</dbReference>
<dbReference type="InterPro" id="IPR014710">
    <property type="entry name" value="RmlC-like_jellyroll"/>
</dbReference>
<comment type="caution">
    <text evidence="2">The sequence shown here is derived from an EMBL/GenBank/DDBJ whole genome shotgun (WGS) entry which is preliminary data.</text>
</comment>